<dbReference type="KEGG" id="cjc:100415152"/>
<reference evidence="1" key="3">
    <citation type="submission" date="2025-09" db="UniProtKB">
        <authorList>
            <consortium name="Ensembl"/>
        </authorList>
    </citation>
    <scope>IDENTIFICATION</scope>
</reference>
<dbReference type="InParanoid" id="A0A2R8M4X9"/>
<evidence type="ECO:0000313" key="1">
    <source>
        <dbReference type="Ensembl" id="ENSCJAP00000053781.1"/>
    </source>
</evidence>
<evidence type="ECO:0008006" key="3">
    <source>
        <dbReference type="Google" id="ProtNLM"/>
    </source>
</evidence>
<dbReference type="OrthoDB" id="9627112at2759"/>
<organism evidence="1 2">
    <name type="scientific">Callithrix jacchus</name>
    <name type="common">White-tufted-ear marmoset</name>
    <name type="synonym">Simia Jacchus</name>
    <dbReference type="NCBI Taxonomy" id="9483"/>
    <lineage>
        <taxon>Eukaryota</taxon>
        <taxon>Metazoa</taxon>
        <taxon>Chordata</taxon>
        <taxon>Craniata</taxon>
        <taxon>Vertebrata</taxon>
        <taxon>Euteleostomi</taxon>
        <taxon>Mammalia</taxon>
        <taxon>Eutheria</taxon>
        <taxon>Euarchontoglires</taxon>
        <taxon>Primates</taxon>
        <taxon>Haplorrhini</taxon>
        <taxon>Platyrrhini</taxon>
        <taxon>Cebidae</taxon>
        <taxon>Callitrichinae</taxon>
        <taxon>Callithrix</taxon>
        <taxon>Callithrix</taxon>
    </lineage>
</organism>
<reference evidence="1" key="2">
    <citation type="submission" date="2025-08" db="UniProtKB">
        <authorList>
            <consortium name="Ensembl"/>
        </authorList>
    </citation>
    <scope>IDENTIFICATION</scope>
</reference>
<reference evidence="1" key="1">
    <citation type="submission" date="2009-03" db="EMBL/GenBank/DDBJ databases">
        <authorList>
            <person name="Warren W."/>
            <person name="Ye L."/>
            <person name="Minx P."/>
            <person name="Worley K."/>
            <person name="Gibbs R."/>
            <person name="Wilson R.K."/>
        </authorList>
    </citation>
    <scope>NUCLEOTIDE SEQUENCE [LARGE SCALE GENOMIC DNA]</scope>
</reference>
<dbReference type="GeneTree" id="ENSGT00390000015172"/>
<dbReference type="GeneID" id="128929201"/>
<evidence type="ECO:0000313" key="2">
    <source>
        <dbReference type="Proteomes" id="UP000008225"/>
    </source>
</evidence>
<keyword evidence="2" id="KW-1185">Reference proteome</keyword>
<dbReference type="KEGG" id="cjc:128929201"/>
<dbReference type="InterPro" id="IPR031713">
    <property type="entry name" value="GPR15L"/>
</dbReference>
<dbReference type="Ensembl" id="ENSCJAT00000074962.2">
    <property type="protein sequence ID" value="ENSCJAP00000053781.1"/>
    <property type="gene ID" value="ENSCJAG00000042274.2"/>
</dbReference>
<dbReference type="Pfam" id="PF15854">
    <property type="entry name" value="GPR15L"/>
    <property type="match status" value="1"/>
</dbReference>
<gene>
    <name evidence="1" type="primary">LOC128929201</name>
</gene>
<sequence>MRLLVLSSLLCILLLCFSVFSMEGRRHPDKVWPGRRPRLCCHRVLRPNPTNLKRQHVRLCKPCKLEPEAHPWVVPGALPQV</sequence>
<accession>A0A2R8M4X9</accession>
<dbReference type="RefSeq" id="XP_054098315.1">
    <property type="nucleotide sequence ID" value="XM_054242340.1"/>
</dbReference>
<dbReference type="FunCoup" id="A0A2R8M4X9">
    <property type="interactions" value="60"/>
</dbReference>
<dbReference type="Proteomes" id="UP000008225">
    <property type="component" value="Chromosome 12"/>
</dbReference>
<protein>
    <recommendedName>
        <fullName evidence="3">Protein GPR15L</fullName>
    </recommendedName>
</protein>
<dbReference type="AlphaFoldDB" id="A0A2R8M4X9"/>
<name>A0A2R8M4X9_CALJA</name>
<proteinExistence type="predicted"/>
<dbReference type="OMA" id="RARLCCH"/>
<dbReference type="GO" id="GO:0001664">
    <property type="term" value="F:G protein-coupled receptor binding"/>
    <property type="evidence" value="ECO:0007669"/>
    <property type="project" value="InterPro"/>
</dbReference>